<evidence type="ECO:0000313" key="2">
    <source>
        <dbReference type="EMBL" id="MFC4639835.1"/>
    </source>
</evidence>
<dbReference type="RefSeq" id="WP_380062812.1">
    <property type="nucleotide sequence ID" value="NZ_JBHSEI010000010.1"/>
</dbReference>
<dbReference type="InterPro" id="IPR036388">
    <property type="entry name" value="WH-like_DNA-bd_sf"/>
</dbReference>
<dbReference type="Gene3D" id="1.10.10.10">
    <property type="entry name" value="Winged helix-like DNA-binding domain superfamily/Winged helix DNA-binding domain"/>
    <property type="match status" value="1"/>
</dbReference>
<dbReference type="PANTHER" id="PTHR43736:SF4">
    <property type="entry name" value="SLR1690 PROTEIN"/>
    <property type="match status" value="1"/>
</dbReference>
<comment type="caution">
    <text evidence="2">The sequence shown here is derived from an EMBL/GenBank/DDBJ whole genome shotgun (WGS) entry which is preliminary data.</text>
</comment>
<evidence type="ECO:0000259" key="1">
    <source>
        <dbReference type="PROSITE" id="PS51462"/>
    </source>
</evidence>
<dbReference type="InterPro" id="IPR054105">
    <property type="entry name" value="WHD_NrtR"/>
</dbReference>
<dbReference type="InterPro" id="IPR000086">
    <property type="entry name" value="NUDIX_hydrolase_dom"/>
</dbReference>
<sequence>MTLPSAPAVPATPVGLAVDVAAFAMHGGELRVLLVQRGELPHARDWALPGGLVMSGEELHEAALRVLRSETAVELEPRHLEQFHTFGEVGRDPRGRIVSVAHLAVLPHGTVEIAGLDVSGEASEVGHTLGAGWLSAHRPPALAFDHQSILDRALARLQLRLEYANLALEFLPETFTLPELQGVHEAILDRKLDKRNFRKRLLSQGVLTPSGERRTGVGRPAQLYRKAKNARTAAL</sequence>
<accession>A0ABV9IDP7</accession>
<dbReference type="Pfam" id="PF21906">
    <property type="entry name" value="WHD_NrtR"/>
    <property type="match status" value="1"/>
</dbReference>
<dbReference type="Gene3D" id="3.90.79.10">
    <property type="entry name" value="Nucleoside Triphosphate Pyrophosphohydrolase"/>
    <property type="match status" value="1"/>
</dbReference>
<protein>
    <submittedName>
        <fullName evidence="2">NUDIX domain-containing protein</fullName>
    </submittedName>
</protein>
<dbReference type="CDD" id="cd18873">
    <property type="entry name" value="NUDIX_NadM_like"/>
    <property type="match status" value="1"/>
</dbReference>
<organism evidence="2 3">
    <name type="scientific">Deinococcus hohokamensis</name>
    <dbReference type="NCBI Taxonomy" id="309883"/>
    <lineage>
        <taxon>Bacteria</taxon>
        <taxon>Thermotogati</taxon>
        <taxon>Deinococcota</taxon>
        <taxon>Deinococci</taxon>
        <taxon>Deinococcales</taxon>
        <taxon>Deinococcaceae</taxon>
        <taxon>Deinococcus</taxon>
    </lineage>
</organism>
<dbReference type="Proteomes" id="UP001595952">
    <property type="component" value="Unassembled WGS sequence"/>
</dbReference>
<reference evidence="3" key="1">
    <citation type="journal article" date="2019" name="Int. J. Syst. Evol. Microbiol.">
        <title>The Global Catalogue of Microorganisms (GCM) 10K type strain sequencing project: providing services to taxonomists for standard genome sequencing and annotation.</title>
        <authorList>
            <consortium name="The Broad Institute Genomics Platform"/>
            <consortium name="The Broad Institute Genome Sequencing Center for Infectious Disease"/>
            <person name="Wu L."/>
            <person name="Ma J."/>
        </authorList>
    </citation>
    <scope>NUCLEOTIDE SEQUENCE [LARGE SCALE GENOMIC DNA]</scope>
    <source>
        <strain evidence="3">CCUG 55995</strain>
    </source>
</reference>
<dbReference type="PANTHER" id="PTHR43736">
    <property type="entry name" value="ADP-RIBOSE PYROPHOSPHATASE"/>
    <property type="match status" value="1"/>
</dbReference>
<dbReference type="Pfam" id="PF00293">
    <property type="entry name" value="NUDIX"/>
    <property type="match status" value="1"/>
</dbReference>
<keyword evidence="3" id="KW-1185">Reference proteome</keyword>
<evidence type="ECO:0000313" key="3">
    <source>
        <dbReference type="Proteomes" id="UP001595952"/>
    </source>
</evidence>
<dbReference type="SUPFAM" id="SSF55811">
    <property type="entry name" value="Nudix"/>
    <property type="match status" value="1"/>
</dbReference>
<proteinExistence type="predicted"/>
<feature type="domain" description="Nudix hydrolase" evidence="1">
    <location>
        <begin position="13"/>
        <end position="157"/>
    </location>
</feature>
<dbReference type="InterPro" id="IPR036390">
    <property type="entry name" value="WH_DNA-bd_sf"/>
</dbReference>
<gene>
    <name evidence="2" type="ORF">ACFO0D_16000</name>
</gene>
<dbReference type="SUPFAM" id="SSF46785">
    <property type="entry name" value="Winged helix' DNA-binding domain"/>
    <property type="match status" value="1"/>
</dbReference>
<dbReference type="EMBL" id="JBHSEI010000010">
    <property type="protein sequence ID" value="MFC4639835.1"/>
    <property type="molecule type" value="Genomic_DNA"/>
</dbReference>
<dbReference type="PROSITE" id="PS51462">
    <property type="entry name" value="NUDIX"/>
    <property type="match status" value="1"/>
</dbReference>
<dbReference type="InterPro" id="IPR015797">
    <property type="entry name" value="NUDIX_hydrolase-like_dom_sf"/>
</dbReference>
<name>A0ABV9IDP7_9DEIO</name>